<proteinExistence type="predicted"/>
<feature type="domain" description="NADH:flavin oxidoreductase/NADH oxidase N-terminal" evidence="1">
    <location>
        <begin position="120"/>
        <end position="332"/>
    </location>
</feature>
<feature type="domain" description="NADH:flavin oxidoreductase/NADH oxidase N-terminal" evidence="1">
    <location>
        <begin position="9"/>
        <end position="113"/>
    </location>
</feature>
<dbReference type="Gene3D" id="3.20.20.70">
    <property type="entry name" value="Aldolase class I"/>
    <property type="match status" value="2"/>
</dbReference>
<gene>
    <name evidence="2" type="ORF">ACFPOG_24075</name>
</gene>
<evidence type="ECO:0000313" key="3">
    <source>
        <dbReference type="Proteomes" id="UP001596044"/>
    </source>
</evidence>
<dbReference type="InterPro" id="IPR013785">
    <property type="entry name" value="Aldolase_TIM"/>
</dbReference>
<dbReference type="EMBL" id="JBHSMJ010000031">
    <property type="protein sequence ID" value="MFC5451318.1"/>
    <property type="molecule type" value="Genomic_DNA"/>
</dbReference>
<dbReference type="CDD" id="cd04747">
    <property type="entry name" value="OYE_like_5_FMN"/>
    <property type="match status" value="1"/>
</dbReference>
<dbReference type="PANTHER" id="PTHR22893:SF55">
    <property type="entry name" value="OXIDOREDUCTASE-RELATED"/>
    <property type="match status" value="1"/>
</dbReference>
<accession>A0ABW0KD19</accession>
<dbReference type="Proteomes" id="UP001596044">
    <property type="component" value="Unassembled WGS sequence"/>
</dbReference>
<comment type="caution">
    <text evidence="2">The sequence shown here is derived from an EMBL/GenBank/DDBJ whole genome shotgun (WGS) entry which is preliminary data.</text>
</comment>
<evidence type="ECO:0000313" key="2">
    <source>
        <dbReference type="EMBL" id="MFC5451318.1"/>
    </source>
</evidence>
<dbReference type="Pfam" id="PF00724">
    <property type="entry name" value="Oxidored_FMN"/>
    <property type="match status" value="2"/>
</dbReference>
<dbReference type="InterPro" id="IPR001155">
    <property type="entry name" value="OxRdtase_FMN_N"/>
</dbReference>
<name>A0ABW0KD19_9BACL</name>
<keyword evidence="3" id="KW-1185">Reference proteome</keyword>
<dbReference type="InterPro" id="IPR045247">
    <property type="entry name" value="Oye-like"/>
</dbReference>
<reference evidence="3" key="1">
    <citation type="journal article" date="2019" name="Int. J. Syst. Evol. Microbiol.">
        <title>The Global Catalogue of Microorganisms (GCM) 10K type strain sequencing project: providing services to taxonomists for standard genome sequencing and annotation.</title>
        <authorList>
            <consortium name="The Broad Institute Genomics Platform"/>
            <consortium name="The Broad Institute Genome Sequencing Center for Infectious Disease"/>
            <person name="Wu L."/>
            <person name="Ma J."/>
        </authorList>
    </citation>
    <scope>NUCLEOTIDE SEQUENCE [LARGE SCALE GENOMIC DNA]</scope>
    <source>
        <strain evidence="3">KACC 11904</strain>
    </source>
</reference>
<evidence type="ECO:0000259" key="1">
    <source>
        <dbReference type="Pfam" id="PF00724"/>
    </source>
</evidence>
<dbReference type="PANTHER" id="PTHR22893">
    <property type="entry name" value="NADH OXIDOREDUCTASE-RELATED"/>
    <property type="match status" value="1"/>
</dbReference>
<sequence length="346" mass="38211">MNKTQTVQSLFQPFSSKNMDLANRIVMAPMTRQFSPNGVPGADVAAYYRRRAENGVGLIVTEGTVINHPDASNIANVPHFYGEEALAGWAHVVAEVHEAGGRIIPQLWHMGARGNVGDYTETEIAAIVEAFAQAAFEAKRIGFDGIEIHGAHGYLVDQFFWEKTNTRTDSYGGDMVARTRFAVEVVEACRRAVGPDFPIVLRISQWKASDYTAKLAATPEQLEQFLAPLIAAGVDIFHCSTRRFWEPEFTGSELNFAGWTKKLTGKPTITVGSVGLDSDFMSFFTEKTGSSNTGIEALIERLERQEFDLVAVGRPFIVDPAWAIKIRDNRTAELIPFTSEAVKTLF</sequence>
<protein>
    <submittedName>
        <fullName evidence="2">NADH:flavin oxidoreductase</fullName>
    </submittedName>
</protein>
<dbReference type="SUPFAM" id="SSF51395">
    <property type="entry name" value="FMN-linked oxidoreductases"/>
    <property type="match status" value="1"/>
</dbReference>
<dbReference type="RefSeq" id="WP_270878099.1">
    <property type="nucleotide sequence ID" value="NZ_JAQFVF010000015.1"/>
</dbReference>
<organism evidence="2 3">
    <name type="scientific">Paenibacillus aestuarii</name>
    <dbReference type="NCBI Taxonomy" id="516965"/>
    <lineage>
        <taxon>Bacteria</taxon>
        <taxon>Bacillati</taxon>
        <taxon>Bacillota</taxon>
        <taxon>Bacilli</taxon>
        <taxon>Bacillales</taxon>
        <taxon>Paenibacillaceae</taxon>
        <taxon>Paenibacillus</taxon>
    </lineage>
</organism>